<keyword evidence="3" id="KW-1185">Reference proteome</keyword>
<proteinExistence type="predicted"/>
<dbReference type="Pfam" id="PF13646">
    <property type="entry name" value="HEAT_2"/>
    <property type="match status" value="2"/>
</dbReference>
<protein>
    <recommendedName>
        <fullName evidence="4">HEAT repeat domain-containing protein</fullName>
    </recommendedName>
</protein>
<dbReference type="EMBL" id="CP104013">
    <property type="protein sequence ID" value="UYP47660.1"/>
    <property type="molecule type" value="Genomic_DNA"/>
</dbReference>
<dbReference type="PANTHER" id="PTHR12697:SF5">
    <property type="entry name" value="DEOXYHYPUSINE HYDROXYLASE"/>
    <property type="match status" value="1"/>
</dbReference>
<dbReference type="InterPro" id="IPR021133">
    <property type="entry name" value="HEAT_type_2"/>
</dbReference>
<gene>
    <name evidence="2" type="ORF">NEF87_003945</name>
</gene>
<evidence type="ECO:0008006" key="4">
    <source>
        <dbReference type="Google" id="ProtNLM"/>
    </source>
</evidence>
<dbReference type="InterPro" id="IPR004155">
    <property type="entry name" value="PBS_lyase_HEAT"/>
</dbReference>
<comment type="function">
    <text evidence="1">Catalyzes the hydroxylation of the N(6)-(4-aminobutyl)-L-lysine intermediate produced by deoxyhypusine synthase/DHPS on a critical lysine of the eukaryotic translation initiation factor 5A/eIF-5A. This is the second step of the post-translational modification of that lysine into an unusual amino acid residue named hypusine. Hypusination is unique to mature eIF-5A factor and is essential for its function.</text>
</comment>
<accession>A0ABY6HW66</accession>
<evidence type="ECO:0000313" key="2">
    <source>
        <dbReference type="EMBL" id="UYP47660.1"/>
    </source>
</evidence>
<evidence type="ECO:0000256" key="1">
    <source>
        <dbReference type="ARBA" id="ARBA00045876"/>
    </source>
</evidence>
<name>A0ABY6HW66_9ARCH</name>
<dbReference type="SMART" id="SM00567">
    <property type="entry name" value="EZ_HEAT"/>
    <property type="match status" value="6"/>
</dbReference>
<organism evidence="2 3">
    <name type="scientific">Candidatus Lokiarchaeum ossiferum</name>
    <dbReference type="NCBI Taxonomy" id="2951803"/>
    <lineage>
        <taxon>Archaea</taxon>
        <taxon>Promethearchaeati</taxon>
        <taxon>Promethearchaeota</taxon>
        <taxon>Promethearchaeia</taxon>
        <taxon>Promethearchaeales</taxon>
        <taxon>Promethearchaeaceae</taxon>
        <taxon>Candidatus Lokiarchaeum</taxon>
    </lineage>
</organism>
<evidence type="ECO:0000313" key="3">
    <source>
        <dbReference type="Proteomes" id="UP001208689"/>
    </source>
</evidence>
<dbReference type="Pfam" id="PF03130">
    <property type="entry name" value="HEAT_PBS"/>
    <property type="match status" value="1"/>
</dbReference>
<sequence length="318" mass="35294">MSEAQELLKNLNSNDLAEKKKSIFKIGDLKVKEAIPTLIQLLETDSDSVVRNSAARALGKIADPDQFDTILEALDKALEDPDSYVKANACWSLGKLKDKRAIPSLMKMVDPNQRSYAMVGDPKAQSNTKENEASAKLKEEGIKFSDIIVSAIKAIGNIKDPAGVPALIKGLEDEADGDVRCASAIALGKIGDGSAVLPLIERLKMDKYWYVRRDVAKALAKLKDPRAGPELAKKTNDMYDEVREHSVKALLAIGKPVSNILFKLYLADPKNLKLKKFVTTQLTRDEILQILENLVKNEKNESKRKIYQNYLDKIETQT</sequence>
<reference evidence="2" key="1">
    <citation type="submission" date="2022-09" db="EMBL/GenBank/DDBJ databases">
        <title>Actin cytoskeleton and complex cell architecture in an #Asgard archaeon.</title>
        <authorList>
            <person name="Ponce Toledo R.I."/>
            <person name="Schleper C."/>
            <person name="Rodrigues Oliveira T."/>
            <person name="Wollweber F."/>
            <person name="Xu J."/>
            <person name="Rittmann S."/>
            <person name="Klingl A."/>
            <person name="Pilhofer M."/>
        </authorList>
    </citation>
    <scope>NUCLEOTIDE SEQUENCE</scope>
    <source>
        <strain evidence="2">B-35</strain>
    </source>
</reference>
<dbReference type="PANTHER" id="PTHR12697">
    <property type="entry name" value="PBS LYASE HEAT-LIKE PROTEIN"/>
    <property type="match status" value="1"/>
</dbReference>
<dbReference type="PROSITE" id="PS50077">
    <property type="entry name" value="HEAT_REPEAT"/>
    <property type="match status" value="1"/>
</dbReference>
<dbReference type="SUPFAM" id="SSF48371">
    <property type="entry name" value="ARM repeat"/>
    <property type="match status" value="1"/>
</dbReference>
<dbReference type="InterPro" id="IPR011989">
    <property type="entry name" value="ARM-like"/>
</dbReference>
<dbReference type="Gene3D" id="1.25.10.10">
    <property type="entry name" value="Leucine-rich Repeat Variant"/>
    <property type="match status" value="2"/>
</dbReference>
<dbReference type="InterPro" id="IPR016024">
    <property type="entry name" value="ARM-type_fold"/>
</dbReference>
<dbReference type="Proteomes" id="UP001208689">
    <property type="component" value="Chromosome"/>
</dbReference>